<keyword evidence="2" id="KW-1185">Reference proteome</keyword>
<reference evidence="1 2" key="1">
    <citation type="submission" date="2020-09" db="EMBL/GenBank/DDBJ databases">
        <title>De no assembly of potato wild relative species, Solanum commersonii.</title>
        <authorList>
            <person name="Cho K."/>
        </authorList>
    </citation>
    <scope>NUCLEOTIDE SEQUENCE [LARGE SCALE GENOMIC DNA]</scope>
    <source>
        <strain evidence="1">LZ3.2</strain>
        <tissue evidence="1">Leaf</tissue>
    </source>
</reference>
<gene>
    <name evidence="1" type="ORF">H5410_052560</name>
</gene>
<dbReference type="AlphaFoldDB" id="A0A9J5X3D8"/>
<proteinExistence type="predicted"/>
<dbReference type="Proteomes" id="UP000824120">
    <property type="component" value="Chromosome 10"/>
</dbReference>
<organism evidence="1 2">
    <name type="scientific">Solanum commersonii</name>
    <name type="common">Commerson's wild potato</name>
    <name type="synonym">Commerson's nightshade</name>
    <dbReference type="NCBI Taxonomy" id="4109"/>
    <lineage>
        <taxon>Eukaryota</taxon>
        <taxon>Viridiplantae</taxon>
        <taxon>Streptophyta</taxon>
        <taxon>Embryophyta</taxon>
        <taxon>Tracheophyta</taxon>
        <taxon>Spermatophyta</taxon>
        <taxon>Magnoliopsida</taxon>
        <taxon>eudicotyledons</taxon>
        <taxon>Gunneridae</taxon>
        <taxon>Pentapetalae</taxon>
        <taxon>asterids</taxon>
        <taxon>lamiids</taxon>
        <taxon>Solanales</taxon>
        <taxon>Solanaceae</taxon>
        <taxon>Solanoideae</taxon>
        <taxon>Solaneae</taxon>
        <taxon>Solanum</taxon>
    </lineage>
</organism>
<evidence type="ECO:0000313" key="2">
    <source>
        <dbReference type="Proteomes" id="UP000824120"/>
    </source>
</evidence>
<protein>
    <submittedName>
        <fullName evidence="1">Uncharacterized protein</fullName>
    </submittedName>
</protein>
<comment type="caution">
    <text evidence="1">The sequence shown here is derived from an EMBL/GenBank/DDBJ whole genome shotgun (WGS) entry which is preliminary data.</text>
</comment>
<name>A0A9J5X3D8_SOLCO</name>
<sequence>MSIEDPSTQASSNFDLIDFKNLESILVNVNTNKFVINIISQYLKRNMSESPLKKEDDEEEADAAESFSSDKLRYFWTITTHRRPSAIRGRIWPELFGRFPSASMKLRRKGKACQAVCPWVQDSSKKRGLTRRLGTLAAGRASLVPNSFELPVGNLELASSCLADKDLPQ</sequence>
<accession>A0A9J5X3D8</accession>
<evidence type="ECO:0000313" key="1">
    <source>
        <dbReference type="EMBL" id="KAG5581933.1"/>
    </source>
</evidence>
<dbReference type="EMBL" id="JACXVP010000010">
    <property type="protein sequence ID" value="KAG5581933.1"/>
    <property type="molecule type" value="Genomic_DNA"/>
</dbReference>